<comment type="subcellular location">
    <subcellularLocation>
        <location evidence="1">Cytoplasm</location>
    </subcellularLocation>
</comment>
<dbReference type="InterPro" id="IPR022687">
    <property type="entry name" value="HTH_DTXR"/>
</dbReference>
<proteinExistence type="inferred from homology"/>
<evidence type="ECO:0000313" key="13">
    <source>
        <dbReference type="EMBL" id="BCZ46567.1"/>
    </source>
</evidence>
<keyword evidence="6" id="KW-0805">Transcription regulation</keyword>
<evidence type="ECO:0000256" key="7">
    <source>
        <dbReference type="ARBA" id="ARBA00023125"/>
    </source>
</evidence>
<dbReference type="SUPFAM" id="SSF46785">
    <property type="entry name" value="Winged helix' DNA-binding domain"/>
    <property type="match status" value="1"/>
</dbReference>
<evidence type="ECO:0000256" key="6">
    <source>
        <dbReference type="ARBA" id="ARBA00023015"/>
    </source>
</evidence>
<sequence>MTKNDFYTFNEYMKKEDNCLTASQEDYLEMIYRLSFNTGFTRIHELSNILNVKPPSATKMVQKLAEMRLLKYEKYGILVLEDTGKLLGQALINRHNVIESLLRILDISELDILEETEKIEHTISNQTTKCFQDFVQFIKDNPEIVIEFKTYRKNLKL</sequence>
<evidence type="ECO:0000256" key="4">
    <source>
        <dbReference type="ARBA" id="ARBA00022490"/>
    </source>
</evidence>
<reference evidence="14" key="1">
    <citation type="submission" date="2021-07" db="EMBL/GenBank/DDBJ databases">
        <title>Complete genome sequencing of a Clostridium isolate.</title>
        <authorList>
            <person name="Ueki A."/>
            <person name="Tonouchi A."/>
        </authorList>
    </citation>
    <scope>NUCLEOTIDE SEQUENCE [LARGE SCALE GENOMIC DNA]</scope>
    <source>
        <strain evidence="14">C5S11</strain>
    </source>
</reference>
<keyword evidence="14" id="KW-1185">Reference proteome</keyword>
<evidence type="ECO:0000256" key="8">
    <source>
        <dbReference type="ARBA" id="ARBA00023159"/>
    </source>
</evidence>
<dbReference type="PANTHER" id="PTHR33238">
    <property type="entry name" value="IRON (METAL) DEPENDENT REPRESSOR, DTXR FAMILY"/>
    <property type="match status" value="1"/>
</dbReference>
<dbReference type="Gene3D" id="1.10.60.10">
    <property type="entry name" value="Iron dependent repressor, metal binding and dimerisation domain"/>
    <property type="match status" value="1"/>
</dbReference>
<evidence type="ECO:0000256" key="11">
    <source>
        <dbReference type="ARBA" id="ARBA00032593"/>
    </source>
</evidence>
<evidence type="ECO:0000256" key="10">
    <source>
        <dbReference type="ARBA" id="ARBA00023211"/>
    </source>
</evidence>
<dbReference type="InterPro" id="IPR001367">
    <property type="entry name" value="Fe_dep_repressor"/>
</dbReference>
<dbReference type="Pfam" id="PF01325">
    <property type="entry name" value="Fe_dep_repress"/>
    <property type="match status" value="1"/>
</dbReference>
<dbReference type="SMART" id="SM00529">
    <property type="entry name" value="HTH_DTXR"/>
    <property type="match status" value="1"/>
</dbReference>
<dbReference type="InterPro" id="IPR022689">
    <property type="entry name" value="Iron_dep_repressor"/>
</dbReference>
<evidence type="ECO:0000259" key="12">
    <source>
        <dbReference type="PROSITE" id="PS50944"/>
    </source>
</evidence>
<evidence type="ECO:0000256" key="9">
    <source>
        <dbReference type="ARBA" id="ARBA00023163"/>
    </source>
</evidence>
<evidence type="ECO:0000256" key="1">
    <source>
        <dbReference type="ARBA" id="ARBA00004496"/>
    </source>
</evidence>
<evidence type="ECO:0000256" key="2">
    <source>
        <dbReference type="ARBA" id="ARBA00007871"/>
    </source>
</evidence>
<evidence type="ECO:0000256" key="5">
    <source>
        <dbReference type="ARBA" id="ARBA00022491"/>
    </source>
</evidence>
<dbReference type="InterPro" id="IPR036421">
    <property type="entry name" value="Fe_dep_repressor_sf"/>
</dbReference>
<evidence type="ECO:0000313" key="14">
    <source>
        <dbReference type="Proteomes" id="UP000824633"/>
    </source>
</evidence>
<organism evidence="13 14">
    <name type="scientific">Clostridium gelidum</name>
    <dbReference type="NCBI Taxonomy" id="704125"/>
    <lineage>
        <taxon>Bacteria</taxon>
        <taxon>Bacillati</taxon>
        <taxon>Bacillota</taxon>
        <taxon>Clostridia</taxon>
        <taxon>Eubacteriales</taxon>
        <taxon>Clostridiaceae</taxon>
        <taxon>Clostridium</taxon>
    </lineage>
</organism>
<comment type="subunit">
    <text evidence="3">Homodimer.</text>
</comment>
<name>A0ABM7T6H6_9CLOT</name>
<comment type="similarity">
    <text evidence="2">Belongs to the DtxR/MntR family.</text>
</comment>
<dbReference type="Proteomes" id="UP000824633">
    <property type="component" value="Chromosome"/>
</dbReference>
<accession>A0ABM7T6H6</accession>
<keyword evidence="7" id="KW-0238">DNA-binding</keyword>
<dbReference type="SUPFAM" id="SSF47979">
    <property type="entry name" value="Iron-dependent repressor protein, dimerization domain"/>
    <property type="match status" value="1"/>
</dbReference>
<dbReference type="EMBL" id="AP024849">
    <property type="protein sequence ID" value="BCZ46567.1"/>
    <property type="molecule type" value="Genomic_DNA"/>
</dbReference>
<keyword evidence="5" id="KW-0678">Repressor</keyword>
<protein>
    <recommendedName>
        <fullName evidence="11">Manganese transport regulator</fullName>
    </recommendedName>
</protein>
<gene>
    <name evidence="13" type="ORF">psyc5s11_26340</name>
</gene>
<dbReference type="RefSeq" id="WP_224038041.1">
    <property type="nucleotide sequence ID" value="NZ_AP024849.1"/>
</dbReference>
<evidence type="ECO:0000256" key="3">
    <source>
        <dbReference type="ARBA" id="ARBA00011738"/>
    </source>
</evidence>
<feature type="domain" description="HTH dtxR-type" evidence="12">
    <location>
        <begin position="20"/>
        <end position="81"/>
    </location>
</feature>
<keyword evidence="9" id="KW-0804">Transcription</keyword>
<dbReference type="Pfam" id="PF02742">
    <property type="entry name" value="Fe_dep_repr_C"/>
    <property type="match status" value="1"/>
</dbReference>
<dbReference type="InterPro" id="IPR036390">
    <property type="entry name" value="WH_DNA-bd_sf"/>
</dbReference>
<dbReference type="InterPro" id="IPR036388">
    <property type="entry name" value="WH-like_DNA-bd_sf"/>
</dbReference>
<dbReference type="PANTHER" id="PTHR33238:SF11">
    <property type="entry name" value="TRANSCRIPTIONAL REGULATOR MNTR"/>
    <property type="match status" value="1"/>
</dbReference>
<keyword evidence="10" id="KW-0464">Manganese</keyword>
<dbReference type="InterPro" id="IPR050536">
    <property type="entry name" value="DtxR_MntR_Metal-Reg"/>
</dbReference>
<keyword evidence="8" id="KW-0010">Activator</keyword>
<dbReference type="Gene3D" id="1.10.10.10">
    <property type="entry name" value="Winged helix-like DNA-binding domain superfamily/Winged helix DNA-binding domain"/>
    <property type="match status" value="1"/>
</dbReference>
<dbReference type="PROSITE" id="PS50944">
    <property type="entry name" value="HTH_DTXR"/>
    <property type="match status" value="1"/>
</dbReference>
<keyword evidence="4" id="KW-0963">Cytoplasm</keyword>